<feature type="compositionally biased region" description="Polar residues" evidence="6">
    <location>
        <begin position="99"/>
        <end position="108"/>
    </location>
</feature>
<dbReference type="Proteomes" id="UP001056386">
    <property type="component" value="Chromosome 1"/>
</dbReference>
<name>A0ABY5BDL4_BURGL</name>
<evidence type="ECO:0000313" key="8">
    <source>
        <dbReference type="EMBL" id="USS44963.1"/>
    </source>
</evidence>
<keyword evidence="4" id="KW-0238">DNA-binding</keyword>
<comment type="subcellular location">
    <subcellularLocation>
        <location evidence="1">Cytoplasm</location>
        <location evidence="1">Nucleoid</location>
    </subcellularLocation>
</comment>
<evidence type="ECO:0000256" key="4">
    <source>
        <dbReference type="ARBA" id="ARBA00023125"/>
    </source>
</evidence>
<comment type="similarity">
    <text evidence="2">Belongs to the histone-like protein H-NS family.</text>
</comment>
<evidence type="ECO:0000256" key="3">
    <source>
        <dbReference type="ARBA" id="ARBA00022490"/>
    </source>
</evidence>
<evidence type="ECO:0000256" key="1">
    <source>
        <dbReference type="ARBA" id="ARBA00004453"/>
    </source>
</evidence>
<protein>
    <submittedName>
        <fullName evidence="8">H-NS histone family protein</fullName>
    </submittedName>
</protein>
<feature type="region of interest" description="Disordered" evidence="6">
    <location>
        <begin position="50"/>
        <end position="108"/>
    </location>
</feature>
<evidence type="ECO:0000256" key="2">
    <source>
        <dbReference type="ARBA" id="ARBA00010610"/>
    </source>
</evidence>
<evidence type="ECO:0000259" key="7">
    <source>
        <dbReference type="SMART" id="SM00528"/>
    </source>
</evidence>
<gene>
    <name evidence="8" type="ORF">NFI99_25520</name>
</gene>
<reference evidence="8" key="1">
    <citation type="submission" date="2022-06" db="EMBL/GenBank/DDBJ databases">
        <title>Draft genome sequence of Burkholderia glumae strain GR20004 isolated from rice panicle showing bacterial panicle blight.</title>
        <authorList>
            <person name="Choi S.Y."/>
            <person name="Lee Y.H."/>
        </authorList>
    </citation>
    <scope>NUCLEOTIDE SEQUENCE</scope>
    <source>
        <strain evidence="8">GR20004</strain>
    </source>
</reference>
<dbReference type="Pfam" id="PF00816">
    <property type="entry name" value="Histone_HNS"/>
    <property type="match status" value="1"/>
</dbReference>
<evidence type="ECO:0000256" key="5">
    <source>
        <dbReference type="SAM" id="Coils"/>
    </source>
</evidence>
<keyword evidence="3" id="KW-0963">Cytoplasm</keyword>
<feature type="coiled-coil region" evidence="5">
    <location>
        <begin position="2"/>
        <end position="37"/>
    </location>
</feature>
<dbReference type="RefSeq" id="WP_173941195.1">
    <property type="nucleotide sequence ID" value="NZ_CP023203.1"/>
</dbReference>
<keyword evidence="5" id="KW-0175">Coiled coil</keyword>
<feature type="domain" description="DNA-binding protein H-NS-like C-terminal" evidence="7">
    <location>
        <begin position="57"/>
        <end position="100"/>
    </location>
</feature>
<evidence type="ECO:0000313" key="9">
    <source>
        <dbReference type="Proteomes" id="UP001056386"/>
    </source>
</evidence>
<dbReference type="SMART" id="SM00528">
    <property type="entry name" value="HNS"/>
    <property type="match status" value="1"/>
</dbReference>
<dbReference type="PANTHER" id="PTHR38097:SF2">
    <property type="entry name" value="DNA-BINDING PROTEIN STPA"/>
    <property type="match status" value="1"/>
</dbReference>
<dbReference type="InterPro" id="IPR037150">
    <property type="entry name" value="H-NS_C_dom_sf"/>
</dbReference>
<evidence type="ECO:0000256" key="6">
    <source>
        <dbReference type="SAM" id="MobiDB-lite"/>
    </source>
</evidence>
<keyword evidence="9" id="KW-1185">Reference proteome</keyword>
<proteinExistence type="inferred from homology"/>
<dbReference type="SUPFAM" id="SSF81273">
    <property type="entry name" value="H-NS histone-like proteins"/>
    <property type="match status" value="1"/>
</dbReference>
<dbReference type="EMBL" id="CP099587">
    <property type="protein sequence ID" value="USS44963.1"/>
    <property type="molecule type" value="Genomic_DNA"/>
</dbReference>
<dbReference type="PANTHER" id="PTHR38097">
    <property type="match status" value="1"/>
</dbReference>
<dbReference type="Gene3D" id="4.10.430.10">
    <property type="entry name" value="Histone-like protein H-NS, C-terminal domain"/>
    <property type="match status" value="1"/>
</dbReference>
<organism evidence="8 9">
    <name type="scientific">Burkholderia glumae</name>
    <name type="common">Pseudomonas glumae</name>
    <dbReference type="NCBI Taxonomy" id="337"/>
    <lineage>
        <taxon>Bacteria</taxon>
        <taxon>Pseudomonadati</taxon>
        <taxon>Pseudomonadota</taxon>
        <taxon>Betaproteobacteria</taxon>
        <taxon>Burkholderiales</taxon>
        <taxon>Burkholderiaceae</taxon>
        <taxon>Burkholderia</taxon>
    </lineage>
</organism>
<accession>A0ABY5BDL4</accession>
<dbReference type="InterPro" id="IPR027444">
    <property type="entry name" value="H-NS_C_dom"/>
</dbReference>
<sequence>MAKTYLELKAEAEKLLKQAEELRAAEVAQVIEEIKEKLTQYGLTTADLEPRKKASGKKSSGHVAAKYRSPTGEEWSGRGRAPRWLTAAIEQGKKKKTSLFKQSRPSTK</sequence>